<dbReference type="OrthoDB" id="5243781at2"/>
<evidence type="ECO:0000313" key="10">
    <source>
        <dbReference type="Proteomes" id="UP000235703"/>
    </source>
</evidence>
<evidence type="ECO:0000259" key="8">
    <source>
        <dbReference type="Pfam" id="PF09349"/>
    </source>
</evidence>
<dbReference type="GO" id="GO:0006144">
    <property type="term" value="P:purine nucleobase metabolic process"/>
    <property type="evidence" value="ECO:0007669"/>
    <property type="project" value="UniProtKB-KW"/>
</dbReference>
<keyword evidence="4" id="KW-0659">Purine metabolism</keyword>
<feature type="region of interest" description="Disordered" evidence="7">
    <location>
        <begin position="63"/>
        <end position="97"/>
    </location>
</feature>
<sequence>MDLEDFNQLSGEEVRSLLRPCLDVDRWIDAVAQGRPYADVDACLSVARTGAHPLSPEEIESAMAHHPRIGERAGGDSVEARQSRQEQAGLGSLEGSVSERLAEGNKAYEERFDRVFLIRAAGRTPEEILAELERRMQNSPEDELTETGEQLEQIAALRLEGILR</sequence>
<evidence type="ECO:0000256" key="7">
    <source>
        <dbReference type="SAM" id="MobiDB-lite"/>
    </source>
</evidence>
<name>A0A2N6PEF5_9MICO</name>
<comment type="pathway">
    <text evidence="2">Purine metabolism; urate degradation; (S)-allantoin from urate: step 3/3.</text>
</comment>
<evidence type="ECO:0000256" key="1">
    <source>
        <dbReference type="ARBA" id="ARBA00001163"/>
    </source>
</evidence>
<dbReference type="GO" id="GO:0051997">
    <property type="term" value="F:2-oxo-4-hydroxy-4-carboxy-5-ureidoimidazoline decarboxylase activity"/>
    <property type="evidence" value="ECO:0007669"/>
    <property type="project" value="UniProtKB-EC"/>
</dbReference>
<dbReference type="SUPFAM" id="SSF158694">
    <property type="entry name" value="UraD-Like"/>
    <property type="match status" value="1"/>
</dbReference>
<dbReference type="NCBIfam" id="NF010372">
    <property type="entry name" value="PRK13798.1"/>
    <property type="match status" value="1"/>
</dbReference>
<evidence type="ECO:0000256" key="3">
    <source>
        <dbReference type="ARBA" id="ARBA00012257"/>
    </source>
</evidence>
<evidence type="ECO:0000313" key="9">
    <source>
        <dbReference type="EMBL" id="PMB97048.1"/>
    </source>
</evidence>
<dbReference type="AlphaFoldDB" id="A0A2N6PEF5"/>
<dbReference type="Gene3D" id="1.10.3330.10">
    <property type="entry name" value="Oxo-4-hydroxy-4-carboxy-5-ureidoimidazoline decarboxylase"/>
    <property type="match status" value="1"/>
</dbReference>
<protein>
    <recommendedName>
        <fullName evidence="3">2-oxo-4-hydroxy-4-carboxy-5-ureidoimidazoline decarboxylase</fullName>
        <ecNumber evidence="3">4.1.1.97</ecNumber>
    </recommendedName>
</protein>
<dbReference type="InterPro" id="IPR018020">
    <property type="entry name" value="OHCU_decarboxylase"/>
</dbReference>
<keyword evidence="6" id="KW-0456">Lyase</keyword>
<gene>
    <name evidence="9" type="primary">uraD</name>
    <name evidence="9" type="ORF">CJ198_13075</name>
</gene>
<evidence type="ECO:0000256" key="2">
    <source>
        <dbReference type="ARBA" id="ARBA00004754"/>
    </source>
</evidence>
<proteinExistence type="predicted"/>
<evidence type="ECO:0000256" key="4">
    <source>
        <dbReference type="ARBA" id="ARBA00022631"/>
    </source>
</evidence>
<dbReference type="RefSeq" id="WP_102163053.1">
    <property type="nucleotide sequence ID" value="NZ_PNFZ01000010.1"/>
</dbReference>
<organism evidence="9 10">
    <name type="scientific">Brevibacterium luteolum</name>
    <dbReference type="NCBI Taxonomy" id="199591"/>
    <lineage>
        <taxon>Bacteria</taxon>
        <taxon>Bacillati</taxon>
        <taxon>Actinomycetota</taxon>
        <taxon>Actinomycetes</taxon>
        <taxon>Micrococcales</taxon>
        <taxon>Brevibacteriaceae</taxon>
        <taxon>Brevibacterium</taxon>
    </lineage>
</organism>
<comment type="catalytic activity">
    <reaction evidence="1">
        <text>5-hydroxy-2-oxo-4-ureido-2,5-dihydro-1H-imidazole-5-carboxylate + H(+) = (S)-allantoin + CO2</text>
        <dbReference type="Rhea" id="RHEA:26301"/>
        <dbReference type="ChEBI" id="CHEBI:15378"/>
        <dbReference type="ChEBI" id="CHEBI:15678"/>
        <dbReference type="ChEBI" id="CHEBI:16526"/>
        <dbReference type="ChEBI" id="CHEBI:58639"/>
        <dbReference type="EC" id="4.1.1.97"/>
    </reaction>
</comment>
<dbReference type="Pfam" id="PF09349">
    <property type="entry name" value="OHCU_decarbox"/>
    <property type="match status" value="1"/>
</dbReference>
<evidence type="ECO:0000256" key="6">
    <source>
        <dbReference type="ARBA" id="ARBA00023239"/>
    </source>
</evidence>
<dbReference type="NCBIfam" id="TIGR03180">
    <property type="entry name" value="UraD_2"/>
    <property type="match status" value="1"/>
</dbReference>
<keyword evidence="5" id="KW-0210">Decarboxylase</keyword>
<evidence type="ECO:0000256" key="5">
    <source>
        <dbReference type="ARBA" id="ARBA00022793"/>
    </source>
</evidence>
<comment type="caution">
    <text evidence="9">The sequence shown here is derived from an EMBL/GenBank/DDBJ whole genome shotgun (WGS) entry which is preliminary data.</text>
</comment>
<reference evidence="9 10" key="1">
    <citation type="submission" date="2017-09" db="EMBL/GenBank/DDBJ databases">
        <title>Bacterial strain isolated from the female urinary microbiota.</title>
        <authorList>
            <person name="Thomas-White K."/>
            <person name="Kumar N."/>
            <person name="Forster S."/>
            <person name="Putonti C."/>
            <person name="Lawley T."/>
            <person name="Wolfe A.J."/>
        </authorList>
    </citation>
    <scope>NUCLEOTIDE SEQUENCE [LARGE SCALE GENOMIC DNA]</scope>
    <source>
        <strain evidence="9 10">UMB0680</strain>
    </source>
</reference>
<feature type="domain" description="Oxo-4-hydroxy-4-carboxy-5-ureidoimidazoline decarboxylase" evidence="8">
    <location>
        <begin position="7"/>
        <end position="160"/>
    </location>
</feature>
<keyword evidence="10" id="KW-1185">Reference proteome</keyword>
<accession>A0A2N6PEF5</accession>
<dbReference type="EMBL" id="PNFZ01000010">
    <property type="protein sequence ID" value="PMB97048.1"/>
    <property type="molecule type" value="Genomic_DNA"/>
</dbReference>
<dbReference type="Proteomes" id="UP000235703">
    <property type="component" value="Unassembled WGS sequence"/>
</dbReference>
<dbReference type="PANTHER" id="PTHR43466">
    <property type="entry name" value="2-OXO-4-HYDROXY-4-CARBOXY-5-UREIDOIMIDAZOLINE DECARBOXYLASE-RELATED"/>
    <property type="match status" value="1"/>
</dbReference>
<dbReference type="InterPro" id="IPR036778">
    <property type="entry name" value="OHCU_decarboxylase_sf"/>
</dbReference>
<dbReference type="GO" id="GO:0019628">
    <property type="term" value="P:urate catabolic process"/>
    <property type="evidence" value="ECO:0007669"/>
    <property type="project" value="TreeGrafter"/>
</dbReference>
<dbReference type="InterPro" id="IPR017595">
    <property type="entry name" value="OHCU_decarboxylase-2"/>
</dbReference>
<dbReference type="PANTHER" id="PTHR43466:SF1">
    <property type="entry name" value="2-OXO-4-HYDROXY-4-CARBOXY-5-UREIDOIMIDAZOLINE DECARBOXYLASE-RELATED"/>
    <property type="match status" value="1"/>
</dbReference>
<feature type="compositionally biased region" description="Basic and acidic residues" evidence="7">
    <location>
        <begin position="68"/>
        <end position="84"/>
    </location>
</feature>
<dbReference type="EC" id="4.1.1.97" evidence="3"/>